<dbReference type="RefSeq" id="WP_168037436.1">
    <property type="nucleotide sequence ID" value="NZ_JAATJH010000003.1"/>
</dbReference>
<dbReference type="Pfam" id="PF14086">
    <property type="entry name" value="DUF4266"/>
    <property type="match status" value="1"/>
</dbReference>
<protein>
    <recommendedName>
        <fullName evidence="3">DUF4266 domain-containing protein</fullName>
    </recommendedName>
</protein>
<keyword evidence="5" id="KW-1185">Reference proteome</keyword>
<keyword evidence="2" id="KW-0732">Signal</keyword>
<feature type="region of interest" description="Disordered" evidence="1">
    <location>
        <begin position="55"/>
        <end position="74"/>
    </location>
</feature>
<evidence type="ECO:0000313" key="4">
    <source>
        <dbReference type="EMBL" id="NJC26670.1"/>
    </source>
</evidence>
<evidence type="ECO:0000256" key="1">
    <source>
        <dbReference type="SAM" id="MobiDB-lite"/>
    </source>
</evidence>
<feature type="compositionally biased region" description="Gly residues" evidence="1">
    <location>
        <begin position="61"/>
        <end position="74"/>
    </location>
</feature>
<feature type="chain" id="PRO_5045775034" description="DUF4266 domain-containing protein" evidence="2">
    <location>
        <begin position="25"/>
        <end position="74"/>
    </location>
</feature>
<dbReference type="InterPro" id="IPR025362">
    <property type="entry name" value="DUF4266"/>
</dbReference>
<evidence type="ECO:0000256" key="2">
    <source>
        <dbReference type="SAM" id="SignalP"/>
    </source>
</evidence>
<sequence>MKKRLLSGFLICGLFLGLTSSCVAVKGYERVNLNDPDMALSPSGAEGQQNTFQSYREGASGANGGQTGGGCGCN</sequence>
<feature type="domain" description="DUF4266" evidence="3">
    <location>
        <begin position="25"/>
        <end position="74"/>
    </location>
</feature>
<evidence type="ECO:0000313" key="5">
    <source>
        <dbReference type="Proteomes" id="UP000770785"/>
    </source>
</evidence>
<reference evidence="4 5" key="1">
    <citation type="submission" date="2020-03" db="EMBL/GenBank/DDBJ databases">
        <title>Genomic Encyclopedia of Type Strains, Phase IV (KMG-IV): sequencing the most valuable type-strain genomes for metagenomic binning, comparative biology and taxonomic classification.</title>
        <authorList>
            <person name="Goeker M."/>
        </authorList>
    </citation>
    <scope>NUCLEOTIDE SEQUENCE [LARGE SCALE GENOMIC DNA]</scope>
    <source>
        <strain evidence="4 5">DSM 105096</strain>
    </source>
</reference>
<proteinExistence type="predicted"/>
<feature type="signal peptide" evidence="2">
    <location>
        <begin position="1"/>
        <end position="24"/>
    </location>
</feature>
<name>A0ABX0XBN2_9BACT</name>
<evidence type="ECO:0000259" key="3">
    <source>
        <dbReference type="Pfam" id="PF14086"/>
    </source>
</evidence>
<organism evidence="4 5">
    <name type="scientific">Neolewinella antarctica</name>
    <dbReference type="NCBI Taxonomy" id="442734"/>
    <lineage>
        <taxon>Bacteria</taxon>
        <taxon>Pseudomonadati</taxon>
        <taxon>Bacteroidota</taxon>
        <taxon>Saprospiria</taxon>
        <taxon>Saprospirales</taxon>
        <taxon>Lewinellaceae</taxon>
        <taxon>Neolewinella</taxon>
    </lineage>
</organism>
<accession>A0ABX0XBN2</accession>
<dbReference type="EMBL" id="JAATJH010000003">
    <property type="protein sequence ID" value="NJC26670.1"/>
    <property type="molecule type" value="Genomic_DNA"/>
</dbReference>
<dbReference type="PROSITE" id="PS51257">
    <property type="entry name" value="PROKAR_LIPOPROTEIN"/>
    <property type="match status" value="1"/>
</dbReference>
<gene>
    <name evidence="4" type="ORF">GGR27_002180</name>
</gene>
<comment type="caution">
    <text evidence="4">The sequence shown here is derived from an EMBL/GenBank/DDBJ whole genome shotgun (WGS) entry which is preliminary data.</text>
</comment>
<dbReference type="Proteomes" id="UP000770785">
    <property type="component" value="Unassembled WGS sequence"/>
</dbReference>